<name>V6J224_9BACL</name>
<feature type="transmembrane region" description="Helical" evidence="6">
    <location>
        <begin position="197"/>
        <end position="216"/>
    </location>
</feature>
<dbReference type="PANTHER" id="PTHR46795:SF3">
    <property type="entry name" value="ABC TRANSPORTER PERMEASE"/>
    <property type="match status" value="1"/>
</dbReference>
<evidence type="ECO:0000256" key="3">
    <source>
        <dbReference type="ARBA" id="ARBA00022692"/>
    </source>
</evidence>
<feature type="transmembrane region" description="Helical" evidence="6">
    <location>
        <begin position="289"/>
        <end position="311"/>
    </location>
</feature>
<dbReference type="PIRSF" id="PIRSF018968">
    <property type="entry name" value="ABC_permease_BceB"/>
    <property type="match status" value="1"/>
</dbReference>
<reference evidence="8 9" key="1">
    <citation type="journal article" date="2013" name="Genome Announc.">
        <title>Genome Sequence of Sporolactobacillus laevolacticus DSM442, an Efficient Polymer-Grade D-Lactate Producer from Agricultural Waste Cottonseed as a Nitrogen Source.</title>
        <authorList>
            <person name="Wang H."/>
            <person name="Wang L."/>
            <person name="Ju J."/>
            <person name="Yu B."/>
            <person name="Ma Y."/>
        </authorList>
    </citation>
    <scope>NUCLEOTIDE SEQUENCE [LARGE SCALE GENOMIC DNA]</scope>
    <source>
        <strain evidence="8 9">DSM 442</strain>
    </source>
</reference>
<feature type="transmembrane region" description="Helical" evidence="6">
    <location>
        <begin position="524"/>
        <end position="553"/>
    </location>
</feature>
<gene>
    <name evidence="8" type="ORF">P343_03675</name>
</gene>
<dbReference type="GO" id="GO:0055085">
    <property type="term" value="P:transmembrane transport"/>
    <property type="evidence" value="ECO:0007669"/>
    <property type="project" value="UniProtKB-UniRule"/>
</dbReference>
<dbReference type="PANTHER" id="PTHR46795">
    <property type="entry name" value="ABC TRANSPORTER PERMEASE-RELATED-RELATED"/>
    <property type="match status" value="1"/>
</dbReference>
<evidence type="ECO:0000256" key="6">
    <source>
        <dbReference type="PIRNR" id="PIRNR018968"/>
    </source>
</evidence>
<comment type="subcellular location">
    <subcellularLocation>
        <location evidence="1 6">Cell membrane</location>
        <topology evidence="1 6">Multi-pass membrane protein</topology>
    </subcellularLocation>
</comment>
<dbReference type="STRING" id="1395513.P343_03675"/>
<dbReference type="RefSeq" id="WP_023509042.1">
    <property type="nucleotide sequence ID" value="NZ_AWTC01000002.1"/>
</dbReference>
<proteinExistence type="inferred from homology"/>
<dbReference type="InterPro" id="IPR003838">
    <property type="entry name" value="ABC3_permease_C"/>
</dbReference>
<dbReference type="InterPro" id="IPR027022">
    <property type="entry name" value="ABC_permease_BceB-typ"/>
</dbReference>
<comment type="similarity">
    <text evidence="6">Belongs to the ABC-4 integral membrane protein family.</text>
</comment>
<evidence type="ECO:0000256" key="1">
    <source>
        <dbReference type="ARBA" id="ARBA00004651"/>
    </source>
</evidence>
<evidence type="ECO:0000313" key="8">
    <source>
        <dbReference type="EMBL" id="EST13191.1"/>
    </source>
</evidence>
<feature type="domain" description="ABC3 transporter permease C-terminal" evidence="7">
    <location>
        <begin position="61"/>
        <end position="179"/>
    </location>
</feature>
<feature type="transmembrane region" description="Helical" evidence="6">
    <location>
        <begin position="589"/>
        <end position="613"/>
    </location>
</feature>
<keyword evidence="3 6" id="KW-0812">Transmembrane</keyword>
<evidence type="ECO:0000256" key="5">
    <source>
        <dbReference type="ARBA" id="ARBA00023136"/>
    </source>
</evidence>
<dbReference type="GO" id="GO:0005886">
    <property type="term" value="C:plasma membrane"/>
    <property type="evidence" value="ECO:0007669"/>
    <property type="project" value="UniProtKB-SubCell"/>
</dbReference>
<evidence type="ECO:0000256" key="4">
    <source>
        <dbReference type="ARBA" id="ARBA00022989"/>
    </source>
</evidence>
<protein>
    <submittedName>
        <fullName evidence="8">ABC transporter permease</fullName>
    </submittedName>
</protein>
<dbReference type="AlphaFoldDB" id="V6J224"/>
<evidence type="ECO:0000313" key="9">
    <source>
        <dbReference type="Proteomes" id="UP000018296"/>
    </source>
</evidence>
<dbReference type="Pfam" id="PF02687">
    <property type="entry name" value="FtsX"/>
    <property type="match status" value="1"/>
</dbReference>
<feature type="transmembrane region" description="Helical" evidence="6">
    <location>
        <begin position="58"/>
        <end position="80"/>
    </location>
</feature>
<accession>V6J224</accession>
<organism evidence="8 9">
    <name type="scientific">Sporolactobacillus laevolacticus DSM 442</name>
    <dbReference type="NCBI Taxonomy" id="1395513"/>
    <lineage>
        <taxon>Bacteria</taxon>
        <taxon>Bacillati</taxon>
        <taxon>Bacillota</taxon>
        <taxon>Bacilli</taxon>
        <taxon>Bacillales</taxon>
        <taxon>Sporolactobacillaceae</taxon>
        <taxon>Sporolactobacillus</taxon>
    </lineage>
</organism>
<feature type="transmembrane region" description="Helical" evidence="6">
    <location>
        <begin position="18"/>
        <end position="38"/>
    </location>
</feature>
<keyword evidence="5 6" id="KW-0472">Membrane</keyword>
<keyword evidence="6" id="KW-0813">Transport</keyword>
<feature type="transmembrane region" description="Helical" evidence="6">
    <location>
        <begin position="619"/>
        <end position="638"/>
    </location>
</feature>
<sequence length="649" mass="73282">MTLFKLARRNMARNFLQYFLYFGSMIFSVLIFFTFVSIQYNGEAQAAASDSVKINASFQAASIILLIFVAIFIWYSNSFFTRRRKKEIGLYAMMGLRKKQIGWMLFYENLILGAMSLAVGIFIGMLLSKFFIMILMKLMGVAVTVHFSISTQAIVETVVVFLIVILLTSLYGYRLIYRFQLVDLFHDEKKGDRTPKVSRIQSLCAVLLIGTGYWVALQELNSVVWHRLGLLGGALLILLCVITGTFLLFRSLTVYFIKSMKKRKSFYYQGTNIIGISQLFYRIAGNARILTVIATMSAVTLVSVGTSYSLYYKVGEWTRQNNPHSYEYVVPSEVQAKADRLFKEKIKEDGKHKITSQKSVPVMNVQAPMLNFSGHSVEMMVISDRVFNELAQYSSNNKLVHLTGNNAMMFSVYMDKDTKKMYKGKDVTLSSERKNVKGKLATIHYIDAQKIQLTNSSTSEIIVVGEDLYHRIQEKNGTQIMTQVDVSDQESSGSLTKMLSQSMARFTNDDEGSKFVSFYSNYHLFLSAYGLIMFLGAFLGIVFLLATGSIIYFKQLNEGAQEKSQYAILKKVGLTRLEIRGTVAKQVGFIFALPLIIGIAHSAIALVALSHMIVTNLTLPVVICMGIYALIYSIYYLFTVRAYTKMVAS</sequence>
<keyword evidence="9" id="KW-1185">Reference proteome</keyword>
<comment type="caution">
    <text evidence="8">The sequence shown here is derived from an EMBL/GenBank/DDBJ whole genome shotgun (WGS) entry which is preliminary data.</text>
</comment>
<feature type="transmembrane region" description="Helical" evidence="6">
    <location>
        <begin position="154"/>
        <end position="176"/>
    </location>
</feature>
<evidence type="ECO:0000256" key="2">
    <source>
        <dbReference type="ARBA" id="ARBA00022475"/>
    </source>
</evidence>
<dbReference type="InterPro" id="IPR052536">
    <property type="entry name" value="ABC-4_Integral_Memb_Prot"/>
</dbReference>
<feature type="transmembrane region" description="Helical" evidence="6">
    <location>
        <begin position="228"/>
        <end position="257"/>
    </location>
</feature>
<evidence type="ECO:0000259" key="7">
    <source>
        <dbReference type="Pfam" id="PF02687"/>
    </source>
</evidence>
<dbReference type="eggNOG" id="COG0577">
    <property type="taxonomic scope" value="Bacteria"/>
</dbReference>
<keyword evidence="2 6" id="KW-1003">Cell membrane</keyword>
<dbReference type="EMBL" id="AWTC01000002">
    <property type="protein sequence ID" value="EST13191.1"/>
    <property type="molecule type" value="Genomic_DNA"/>
</dbReference>
<dbReference type="PATRIC" id="fig|1395513.3.peg.751"/>
<feature type="transmembrane region" description="Helical" evidence="6">
    <location>
        <begin position="101"/>
        <end position="134"/>
    </location>
</feature>
<dbReference type="OrthoDB" id="1705903at2"/>
<keyword evidence="4 6" id="KW-1133">Transmembrane helix</keyword>
<dbReference type="Proteomes" id="UP000018296">
    <property type="component" value="Unassembled WGS sequence"/>
</dbReference>